<dbReference type="EMBL" id="CP060784">
    <property type="protein sequence ID" value="QNP52622.1"/>
    <property type="molecule type" value="Genomic_DNA"/>
</dbReference>
<keyword evidence="2" id="KW-0808">Transferase</keyword>
<evidence type="ECO:0000313" key="3">
    <source>
        <dbReference type="Proteomes" id="UP000516093"/>
    </source>
</evidence>
<gene>
    <name evidence="2" type="ORF">H9L05_02340</name>
</gene>
<feature type="domain" description="Glycosyltransferase 2-like" evidence="1">
    <location>
        <begin position="19"/>
        <end position="141"/>
    </location>
</feature>
<organism evidence="2 3">
    <name type="scientific">Hymenobacter qilianensis</name>
    <dbReference type="NCBI Taxonomy" id="1385715"/>
    <lineage>
        <taxon>Bacteria</taxon>
        <taxon>Pseudomonadati</taxon>
        <taxon>Bacteroidota</taxon>
        <taxon>Cytophagia</taxon>
        <taxon>Cytophagales</taxon>
        <taxon>Hymenobacteraceae</taxon>
        <taxon>Hymenobacter</taxon>
    </lineage>
</organism>
<reference evidence="2 3" key="1">
    <citation type="submission" date="2020-08" db="EMBL/GenBank/DDBJ databases">
        <title>Genome sequence of Hymenobacter qilianensis JCM 19763T.</title>
        <authorList>
            <person name="Hyun D.-W."/>
            <person name="Bae J.-W."/>
        </authorList>
    </citation>
    <scope>NUCLEOTIDE SEQUENCE [LARGE SCALE GENOMIC DNA]</scope>
    <source>
        <strain evidence="2 3">JCM 19763</strain>
    </source>
</reference>
<dbReference type="RefSeq" id="WP_187732872.1">
    <property type="nucleotide sequence ID" value="NZ_BMFN01000002.1"/>
</dbReference>
<dbReference type="Proteomes" id="UP000516093">
    <property type="component" value="Chromosome"/>
</dbReference>
<dbReference type="GO" id="GO:0016758">
    <property type="term" value="F:hexosyltransferase activity"/>
    <property type="evidence" value="ECO:0007669"/>
    <property type="project" value="UniProtKB-ARBA"/>
</dbReference>
<sequence length="312" mass="35871">MLSANFLMNTNTLNSPFFSVIIPTYNRAGFITTTLESVVQQKFANWEVLVIDDGSTDETAQRVNALSDTRIQYIAKVNGERGAARNYGLARAKGEYVLFLDSDDRLLFNHLKVLHDNIQKLNHPNFIATKYNFDRDGTLADSDLASVAEGWYGLDFFVRGNALACNICVRRENQDLRLFEEDRRYAAVEDWMFMLENMQRDRVYIVDALTLTMNDHDARSMRSDNTALVRKLQLALDWMLARVALTPEQQRTLIGRVYYLCAIHAYADDHRKEALHYARRAAPNLPRGQAITLLIRCLIGLRAVEWLKKIRT</sequence>
<dbReference type="InterPro" id="IPR001173">
    <property type="entry name" value="Glyco_trans_2-like"/>
</dbReference>
<dbReference type="AlphaFoldDB" id="A0A7H0GWF6"/>
<dbReference type="PANTHER" id="PTHR22916:SF3">
    <property type="entry name" value="UDP-GLCNAC:BETAGAL BETA-1,3-N-ACETYLGLUCOSAMINYLTRANSFERASE-LIKE PROTEIN 1"/>
    <property type="match status" value="1"/>
</dbReference>
<proteinExistence type="predicted"/>
<dbReference type="PANTHER" id="PTHR22916">
    <property type="entry name" value="GLYCOSYLTRANSFERASE"/>
    <property type="match status" value="1"/>
</dbReference>
<accession>A0A7H0GWF6</accession>
<dbReference type="InterPro" id="IPR029044">
    <property type="entry name" value="Nucleotide-diphossugar_trans"/>
</dbReference>
<dbReference type="SUPFAM" id="SSF53448">
    <property type="entry name" value="Nucleotide-diphospho-sugar transferases"/>
    <property type="match status" value="1"/>
</dbReference>
<evidence type="ECO:0000259" key="1">
    <source>
        <dbReference type="Pfam" id="PF00535"/>
    </source>
</evidence>
<dbReference type="KEGG" id="hqi:H9L05_02340"/>
<dbReference type="Pfam" id="PF00535">
    <property type="entry name" value="Glycos_transf_2"/>
    <property type="match status" value="1"/>
</dbReference>
<protein>
    <submittedName>
        <fullName evidence="2">Glycosyltransferase family 2 protein</fullName>
    </submittedName>
</protein>
<name>A0A7H0GWF6_9BACT</name>
<dbReference type="CDD" id="cd00761">
    <property type="entry name" value="Glyco_tranf_GTA_type"/>
    <property type="match status" value="1"/>
</dbReference>
<evidence type="ECO:0000313" key="2">
    <source>
        <dbReference type="EMBL" id="QNP52622.1"/>
    </source>
</evidence>
<keyword evidence="3" id="KW-1185">Reference proteome</keyword>
<dbReference type="Gene3D" id="3.90.550.10">
    <property type="entry name" value="Spore Coat Polysaccharide Biosynthesis Protein SpsA, Chain A"/>
    <property type="match status" value="1"/>
</dbReference>